<dbReference type="PRINTS" id="PR00131">
    <property type="entry name" value="GLHYDRLASE1"/>
</dbReference>
<dbReference type="GO" id="GO:0008543">
    <property type="term" value="P:fibroblast growth factor receptor signaling pathway"/>
    <property type="evidence" value="ECO:0007669"/>
    <property type="project" value="TreeGrafter"/>
</dbReference>
<organism evidence="3 4">
    <name type="scientific">Oryctolagus cuniculus</name>
    <name type="common">Rabbit</name>
    <dbReference type="NCBI Taxonomy" id="9986"/>
    <lineage>
        <taxon>Eukaryota</taxon>
        <taxon>Metazoa</taxon>
        <taxon>Chordata</taxon>
        <taxon>Craniata</taxon>
        <taxon>Vertebrata</taxon>
        <taxon>Euteleostomi</taxon>
        <taxon>Mammalia</taxon>
        <taxon>Eutheria</taxon>
        <taxon>Euarchontoglires</taxon>
        <taxon>Glires</taxon>
        <taxon>Lagomorpha</taxon>
        <taxon>Leporidae</taxon>
        <taxon>Oryctolagus</taxon>
    </lineage>
</organism>
<feature type="compositionally biased region" description="Basic residues" evidence="2">
    <location>
        <begin position="31"/>
        <end position="43"/>
    </location>
</feature>
<dbReference type="AlphaFoldDB" id="A0A5F9DHC5"/>
<dbReference type="SUPFAM" id="SSF51445">
    <property type="entry name" value="(Trans)glycosidases"/>
    <property type="match status" value="1"/>
</dbReference>
<sequence>MWLRAAGRSRCPVPDGRARCRAPSRGAPRPWRPRPRCPRGGRRRSQAHAKIWHLYNTSFRPTQGGQVSIALGSHWIIPRRRTDHNIKECQKSLDFVLGWFARPIFIDGDYPESMKNNLSSLLPDFTEAEKKFIKGTADFFALSFGPTLSFQLLDPQMKFRQLESPSLRQLLSWIALEYNHPQIFIVENGWFVSGTTKRDDAKYMYYLKKFIMETLKAIRLDGVDVIGYTAWSLMDGFEWHRGYNIRRGLFYVDFLSQDKKLLPKSSALFYQKLIEKNGFPPLPENQPLEGTFPCDFAWGVVDNYIQVSQLTKPIFSLTKPYHYLYAGWHQSVWLLCLFS</sequence>
<dbReference type="FunFam" id="3.20.20.80:FF:000285">
    <property type="entry name" value="Klotho"/>
    <property type="match status" value="1"/>
</dbReference>
<dbReference type="PANTHER" id="PTHR10353">
    <property type="entry name" value="GLYCOSYL HYDROLASE"/>
    <property type="match status" value="1"/>
</dbReference>
<keyword evidence="4" id="KW-1185">Reference proteome</keyword>
<dbReference type="GO" id="GO:0004553">
    <property type="term" value="F:hydrolase activity, hydrolyzing O-glycosyl compounds"/>
    <property type="evidence" value="ECO:0007669"/>
    <property type="project" value="InterPro"/>
</dbReference>
<proteinExistence type="inferred from homology"/>
<evidence type="ECO:0000313" key="4">
    <source>
        <dbReference type="Proteomes" id="UP000001811"/>
    </source>
</evidence>
<dbReference type="Gene3D" id="3.20.20.80">
    <property type="entry name" value="Glycosidases"/>
    <property type="match status" value="1"/>
</dbReference>
<evidence type="ECO:0000313" key="3">
    <source>
        <dbReference type="Ensembl" id="ENSOCUP00000045696.1"/>
    </source>
</evidence>
<dbReference type="Proteomes" id="UP000001811">
    <property type="component" value="Unplaced"/>
</dbReference>
<feature type="region of interest" description="Disordered" evidence="2">
    <location>
        <begin position="1"/>
        <end position="43"/>
    </location>
</feature>
<dbReference type="InterPro" id="IPR017853">
    <property type="entry name" value="GH"/>
</dbReference>
<accession>A0A5F9DHC5</accession>
<dbReference type="GO" id="GO:0005104">
    <property type="term" value="F:fibroblast growth factor receptor binding"/>
    <property type="evidence" value="ECO:0007669"/>
    <property type="project" value="TreeGrafter"/>
</dbReference>
<dbReference type="GO" id="GO:0017134">
    <property type="term" value="F:fibroblast growth factor binding"/>
    <property type="evidence" value="ECO:0007669"/>
    <property type="project" value="TreeGrafter"/>
</dbReference>
<dbReference type="InterPro" id="IPR001360">
    <property type="entry name" value="Glyco_hydro_1"/>
</dbReference>
<reference evidence="3 4" key="1">
    <citation type="journal article" date="2011" name="Nature">
        <title>A high-resolution map of human evolutionary constraint using 29 mammals.</title>
        <authorList>
            <person name="Lindblad-Toh K."/>
            <person name="Garber M."/>
            <person name="Zuk O."/>
            <person name="Lin M.F."/>
            <person name="Parker B.J."/>
            <person name="Washietl S."/>
            <person name="Kheradpour P."/>
            <person name="Ernst J."/>
            <person name="Jordan G."/>
            <person name="Mauceli E."/>
            <person name="Ward L.D."/>
            <person name="Lowe C.B."/>
            <person name="Holloway A.K."/>
            <person name="Clamp M."/>
            <person name="Gnerre S."/>
            <person name="Alfoldi J."/>
            <person name="Beal K."/>
            <person name="Chang J."/>
            <person name="Clawson H."/>
            <person name="Cuff J."/>
            <person name="Di Palma F."/>
            <person name="Fitzgerald S."/>
            <person name="Flicek P."/>
            <person name="Guttman M."/>
            <person name="Hubisz M.J."/>
            <person name="Jaffe D.B."/>
            <person name="Jungreis I."/>
            <person name="Kent W.J."/>
            <person name="Kostka D."/>
            <person name="Lara M."/>
            <person name="Martins A.L."/>
            <person name="Massingham T."/>
            <person name="Moltke I."/>
            <person name="Raney B.J."/>
            <person name="Rasmussen M.D."/>
            <person name="Robinson J."/>
            <person name="Stark A."/>
            <person name="Vilella A.J."/>
            <person name="Wen J."/>
            <person name="Xie X."/>
            <person name="Zody M.C."/>
            <person name="Baldwin J."/>
            <person name="Bloom T."/>
            <person name="Chin C.W."/>
            <person name="Heiman D."/>
            <person name="Nicol R."/>
            <person name="Nusbaum C."/>
            <person name="Young S."/>
            <person name="Wilkinson J."/>
            <person name="Worley K.C."/>
            <person name="Kovar C.L."/>
            <person name="Muzny D.M."/>
            <person name="Gibbs R.A."/>
            <person name="Cree A."/>
            <person name="Dihn H.H."/>
            <person name="Fowler G."/>
            <person name="Jhangiani S."/>
            <person name="Joshi V."/>
            <person name="Lee S."/>
            <person name="Lewis L.R."/>
            <person name="Nazareth L.V."/>
            <person name="Okwuonu G."/>
            <person name="Santibanez J."/>
            <person name="Warren W.C."/>
            <person name="Mardis E.R."/>
            <person name="Weinstock G.M."/>
            <person name="Wilson R.K."/>
            <person name="Delehaunty K."/>
            <person name="Dooling D."/>
            <person name="Fronik C."/>
            <person name="Fulton L."/>
            <person name="Fulton B."/>
            <person name="Graves T."/>
            <person name="Minx P."/>
            <person name="Sodergren E."/>
            <person name="Birney E."/>
            <person name="Margulies E.H."/>
            <person name="Herrero J."/>
            <person name="Green E.D."/>
            <person name="Haussler D."/>
            <person name="Siepel A."/>
            <person name="Goldman N."/>
            <person name="Pollard K.S."/>
            <person name="Pedersen J.S."/>
            <person name="Lander E.S."/>
            <person name="Kellis M."/>
        </authorList>
    </citation>
    <scope>NUCLEOTIDE SEQUENCE [LARGE SCALE GENOMIC DNA]</scope>
    <source>
        <strain evidence="4">Thorbecke</strain>
    </source>
</reference>
<evidence type="ECO:0000256" key="1">
    <source>
        <dbReference type="RuleBase" id="RU003690"/>
    </source>
</evidence>
<dbReference type="Pfam" id="PF00232">
    <property type="entry name" value="Glyco_hydro_1"/>
    <property type="match status" value="2"/>
</dbReference>
<gene>
    <name evidence="3" type="primary">KL</name>
</gene>
<dbReference type="Bgee" id="ENSOCUG00000011798">
    <property type="expression patterns" value="Expressed in kidney and 12 other cell types or tissues"/>
</dbReference>
<dbReference type="PANTHER" id="PTHR10353:SF10">
    <property type="entry name" value="KLOTHO"/>
    <property type="match status" value="1"/>
</dbReference>
<comment type="similarity">
    <text evidence="1">Belongs to the glycosyl hydrolase 1 family.</text>
</comment>
<name>A0A5F9DHC5_RABIT</name>
<dbReference type="GO" id="GO:0005975">
    <property type="term" value="P:carbohydrate metabolic process"/>
    <property type="evidence" value="ECO:0007669"/>
    <property type="project" value="InterPro"/>
</dbReference>
<protein>
    <submittedName>
        <fullName evidence="3">Klotho</fullName>
    </submittedName>
</protein>
<evidence type="ECO:0000256" key="2">
    <source>
        <dbReference type="SAM" id="MobiDB-lite"/>
    </source>
</evidence>
<reference evidence="3" key="2">
    <citation type="submission" date="2025-08" db="UniProtKB">
        <authorList>
            <consortium name="Ensembl"/>
        </authorList>
    </citation>
    <scope>IDENTIFICATION</scope>
    <source>
        <strain evidence="3">Thorbecke</strain>
    </source>
</reference>
<dbReference type="Ensembl" id="ENSOCUT00000062518.1">
    <property type="protein sequence ID" value="ENSOCUP00000045696.1"/>
    <property type="gene ID" value="ENSOCUG00000011798.4"/>
</dbReference>
<reference evidence="3" key="3">
    <citation type="submission" date="2025-09" db="UniProtKB">
        <authorList>
            <consortium name="Ensembl"/>
        </authorList>
    </citation>
    <scope>IDENTIFICATION</scope>
    <source>
        <strain evidence="3">Thorbecke</strain>
    </source>
</reference>
<dbReference type="GeneTree" id="ENSGT00940000157614"/>